<protein>
    <recommendedName>
        <fullName evidence="4">4-amino-4-deoxy-L-arabinose transferase</fullName>
    </recommendedName>
</protein>
<keyword evidence="3" id="KW-1185">Reference proteome</keyword>
<name>A0A7W3J069_9ACTN</name>
<comment type="caution">
    <text evidence="2">The sequence shown here is derived from an EMBL/GenBank/DDBJ whole genome shotgun (WGS) entry which is preliminary data.</text>
</comment>
<keyword evidence="1" id="KW-0472">Membrane</keyword>
<sequence>MSPDVAARRRTVATASGVTVGAAAYLLTLLDWGTSLTRRASGLGYASNFFDIQARALMAGHLWVPDDSLSIEGFVLRGHEYMYFGPWPAILRMPVLATTHEYDGRLTLLSMALAFVVLAVVTTRLVWLVRDLMCGQEDLTRLEAGSIAVFLALALGGTTLTYDASLPWVYHEVYAWAVPFVLGAMYWMLRVLRSPDPAAIGWLLAFDLGAVMTRTTGGFAVCLATAGVGAWLLSGRVHRLRRRSGWAVVVAGVLPVLAGVALNYAKFRNPYLFPLEDQVWTSLNAHRREALAVNGGTITGLQFFPTAFMAYFRLDGIRFTDYFPFVTTPPHPARAYDGAFLDQSYRTGSVTAFMPWLLALTVLSVPVLFRPGVDLPRRMLRLPLVAGVLVTGGVMAYGYFAFRYTCEFVPALVLGGAVGTVALTHWLRGRRLLLGTFVGLAALATLFSTGAAMLTGYAAAATTYGGPRLASYLDLQHRLTPEAQRALVTHGTGLPEQGRTDEIYVQGDCDALYLATGEDATPWLLVERRSLVVSVTVSRSADATRVLLARVGTQIPSTVWIQTDGDGRARLLLVTRYGSQPGQWFDILNPGSIRVGILDRAELGYAEVSSTPGGQVGYVPSSEYDEDWITHPIDITPVVDTAAAAARGIGVSVERGLAPPVCTELTGG</sequence>
<dbReference type="RefSeq" id="WP_182539015.1">
    <property type="nucleotide sequence ID" value="NZ_JACGXA010000001.1"/>
</dbReference>
<reference evidence="2 3" key="1">
    <citation type="submission" date="2020-07" db="EMBL/GenBank/DDBJ databases">
        <title>Sequencing the genomes of 1000 actinobacteria strains.</title>
        <authorList>
            <person name="Klenk H.-P."/>
        </authorList>
    </citation>
    <scope>NUCLEOTIDE SEQUENCE [LARGE SCALE GENOMIC DNA]</scope>
    <source>
        <strain evidence="2 3">DSM 21349</strain>
    </source>
</reference>
<evidence type="ECO:0008006" key="4">
    <source>
        <dbReference type="Google" id="ProtNLM"/>
    </source>
</evidence>
<feature type="transmembrane region" description="Helical" evidence="1">
    <location>
        <begin position="106"/>
        <end position="127"/>
    </location>
</feature>
<evidence type="ECO:0000313" key="3">
    <source>
        <dbReference type="Proteomes" id="UP000580910"/>
    </source>
</evidence>
<evidence type="ECO:0000256" key="1">
    <source>
        <dbReference type="SAM" id="Phobius"/>
    </source>
</evidence>
<feature type="transmembrane region" description="Helical" evidence="1">
    <location>
        <begin position="212"/>
        <end position="233"/>
    </location>
</feature>
<feature type="transmembrane region" description="Helical" evidence="1">
    <location>
        <begin position="381"/>
        <end position="402"/>
    </location>
</feature>
<dbReference type="AlphaFoldDB" id="A0A7W3J069"/>
<keyword evidence="1" id="KW-1133">Transmembrane helix</keyword>
<feature type="transmembrane region" description="Helical" evidence="1">
    <location>
        <begin position="434"/>
        <end position="459"/>
    </location>
</feature>
<accession>A0A7W3J069</accession>
<proteinExistence type="predicted"/>
<feature type="transmembrane region" description="Helical" evidence="1">
    <location>
        <begin position="173"/>
        <end position="192"/>
    </location>
</feature>
<feature type="transmembrane region" description="Helical" evidence="1">
    <location>
        <begin position="350"/>
        <end position="369"/>
    </location>
</feature>
<organism evidence="2 3">
    <name type="scientific">Nocardioides ginsengisegetis</name>
    <dbReference type="NCBI Taxonomy" id="661491"/>
    <lineage>
        <taxon>Bacteria</taxon>
        <taxon>Bacillati</taxon>
        <taxon>Actinomycetota</taxon>
        <taxon>Actinomycetes</taxon>
        <taxon>Propionibacteriales</taxon>
        <taxon>Nocardioidaceae</taxon>
        <taxon>Nocardioides</taxon>
    </lineage>
</organism>
<feature type="transmembrane region" description="Helical" evidence="1">
    <location>
        <begin position="147"/>
        <end position="166"/>
    </location>
</feature>
<feature type="transmembrane region" description="Helical" evidence="1">
    <location>
        <begin position="408"/>
        <end position="427"/>
    </location>
</feature>
<dbReference type="Proteomes" id="UP000580910">
    <property type="component" value="Unassembled WGS sequence"/>
</dbReference>
<keyword evidence="1" id="KW-0812">Transmembrane</keyword>
<dbReference type="EMBL" id="JACGXA010000001">
    <property type="protein sequence ID" value="MBA8803842.1"/>
    <property type="molecule type" value="Genomic_DNA"/>
</dbReference>
<evidence type="ECO:0000313" key="2">
    <source>
        <dbReference type="EMBL" id="MBA8803842.1"/>
    </source>
</evidence>
<gene>
    <name evidence="2" type="ORF">FB382_002133</name>
</gene>
<feature type="transmembrane region" description="Helical" evidence="1">
    <location>
        <begin position="245"/>
        <end position="265"/>
    </location>
</feature>